<reference evidence="1" key="1">
    <citation type="submission" date="2015-10" db="EMBL/GenBank/DDBJ databases">
        <authorList>
            <person name="Martinez-Garcia P.J."/>
            <person name="Crepeau M.W."/>
            <person name="Puiu D."/>
            <person name="Gonzalez-Ibeas D."/>
            <person name="Whalen J."/>
            <person name="Stevens K."/>
            <person name="Paul R."/>
            <person name="Butterfield T."/>
            <person name="Britton M."/>
            <person name="Reagan R."/>
            <person name="Chakraborty S."/>
            <person name="Walawage S.L."/>
            <person name="Vasquez-Gross H.A."/>
            <person name="Cardeno C."/>
            <person name="Famula R."/>
            <person name="Pratt K."/>
            <person name="Kuruganti S."/>
            <person name="Aradhya M.K."/>
            <person name="Leslie C.A."/>
            <person name="Dandekar A.M."/>
            <person name="Salzberg S.L."/>
            <person name="Wegrzyn J.L."/>
            <person name="Langley C.H."/>
            <person name="Neale D.B."/>
        </authorList>
    </citation>
    <scope>NUCLEOTIDE SEQUENCE</scope>
    <source>
        <tissue evidence="1">Leaves</tissue>
    </source>
</reference>
<evidence type="ECO:0000313" key="2">
    <source>
        <dbReference type="Proteomes" id="UP000619265"/>
    </source>
</evidence>
<gene>
    <name evidence="1" type="ORF">F2P56_006774</name>
</gene>
<dbReference type="EMBL" id="LIHL02000003">
    <property type="protein sequence ID" value="KAF5474922.1"/>
    <property type="molecule type" value="Genomic_DNA"/>
</dbReference>
<proteinExistence type="predicted"/>
<name>A0A833Y0V8_JUGRE</name>
<dbReference type="AlphaFoldDB" id="A0A833Y0V8"/>
<dbReference type="Gramene" id="Jr03_12380_p2">
    <property type="protein sequence ID" value="cds.Jr03_12380_p2"/>
    <property type="gene ID" value="Jr03_12380"/>
</dbReference>
<sequence>MHLLQSESFGLPPLQSHLFTQLDLELPAHKHRAMQRNTGTHDGQPYFIWLTIQSLHSLPFGVQASIPTGEITSNIINSIIGTGSSISFRLGISFFLPCSS</sequence>
<accession>A0A833Y0V8</accession>
<dbReference type="Proteomes" id="UP000619265">
    <property type="component" value="Unassembled WGS sequence"/>
</dbReference>
<protein>
    <submittedName>
        <fullName evidence="1">Uncharacterized protein</fullName>
    </submittedName>
</protein>
<evidence type="ECO:0000313" key="1">
    <source>
        <dbReference type="EMBL" id="KAF5474922.1"/>
    </source>
</evidence>
<organism evidence="1 2">
    <name type="scientific">Juglans regia</name>
    <name type="common">English walnut</name>
    <dbReference type="NCBI Taxonomy" id="51240"/>
    <lineage>
        <taxon>Eukaryota</taxon>
        <taxon>Viridiplantae</taxon>
        <taxon>Streptophyta</taxon>
        <taxon>Embryophyta</taxon>
        <taxon>Tracheophyta</taxon>
        <taxon>Spermatophyta</taxon>
        <taxon>Magnoliopsida</taxon>
        <taxon>eudicotyledons</taxon>
        <taxon>Gunneridae</taxon>
        <taxon>Pentapetalae</taxon>
        <taxon>rosids</taxon>
        <taxon>fabids</taxon>
        <taxon>Fagales</taxon>
        <taxon>Juglandaceae</taxon>
        <taxon>Juglans</taxon>
    </lineage>
</organism>
<comment type="caution">
    <text evidence="1">The sequence shown here is derived from an EMBL/GenBank/DDBJ whole genome shotgun (WGS) entry which is preliminary data.</text>
</comment>
<reference evidence="1" key="2">
    <citation type="submission" date="2020-03" db="EMBL/GenBank/DDBJ databases">
        <title>Walnut 2.0.</title>
        <authorList>
            <person name="Marrano A."/>
            <person name="Britton M."/>
            <person name="Zimin A.V."/>
            <person name="Zaini P.A."/>
            <person name="Workman R."/>
            <person name="Puiu D."/>
            <person name="Bianco L."/>
            <person name="Allen B.J."/>
            <person name="Troggio M."/>
            <person name="Leslie C.A."/>
            <person name="Timp W."/>
            <person name="Dendekar A."/>
            <person name="Salzberg S.L."/>
            <person name="Neale D.B."/>
        </authorList>
    </citation>
    <scope>NUCLEOTIDE SEQUENCE</scope>
    <source>
        <tissue evidence="1">Leaves</tissue>
    </source>
</reference>